<evidence type="ECO:0000256" key="3">
    <source>
        <dbReference type="ARBA" id="ARBA00023002"/>
    </source>
</evidence>
<evidence type="ECO:0000256" key="2">
    <source>
        <dbReference type="ARBA" id="ARBA00022857"/>
    </source>
</evidence>
<proteinExistence type="inferred from homology"/>
<dbReference type="InterPro" id="IPR016161">
    <property type="entry name" value="Ald_DH/histidinol_DH"/>
</dbReference>
<dbReference type="EMBL" id="CP028811">
    <property type="protein sequence ID" value="AWA30782.1"/>
    <property type="molecule type" value="Genomic_DNA"/>
</dbReference>
<dbReference type="FunFam" id="3.40.605.10:FF:000012">
    <property type="entry name" value="NAD-dependent succinate-semialdehyde dehydrogenase"/>
    <property type="match status" value="1"/>
</dbReference>
<dbReference type="GO" id="GO:0004777">
    <property type="term" value="F:succinate-semialdehyde dehydrogenase (NAD+) activity"/>
    <property type="evidence" value="ECO:0007669"/>
    <property type="project" value="TreeGrafter"/>
</dbReference>
<gene>
    <name evidence="5" type="ORF">HYN48_12220</name>
</gene>
<dbReference type="FunFam" id="3.40.309.10:FF:000010">
    <property type="entry name" value="Gamma-aminobutyraldehyde dehydrogenase"/>
    <property type="match status" value="1"/>
</dbReference>
<evidence type="ECO:0000256" key="1">
    <source>
        <dbReference type="ARBA" id="ARBA00009986"/>
    </source>
</evidence>
<dbReference type="Gene3D" id="3.40.605.10">
    <property type="entry name" value="Aldehyde Dehydrogenase, Chain A, domain 1"/>
    <property type="match status" value="1"/>
</dbReference>
<dbReference type="RefSeq" id="WP_108372103.1">
    <property type="nucleotide sequence ID" value="NZ_CP028811.1"/>
</dbReference>
<sequence>MPIQTINPYNNKLIQSFDALTESELEHKLAQAHRAYLSWRNEPVSVRAELLHKVSDIMLQRKNELAKLITLEMGKLIAQSESEIEMCASVYQYYADHAAAFLEDKPLEVSDGSAFIRYTPTGIILGVEPWNFPFNQVGRITAPNIVAGNVVMIKHASNVPQCAAMMETIFKEAGAPEGVYTNLFLPGDKIAALAADERVTGLSLTGSEKAGASLAEAAGKNLKKSVLELGGSDAFIILDDADIDLAVEKAVLGRFNNMGQSCTSSKRIIALEAVADEFLDKFKAKIIGLKVGDPLDPDTKIGPMVSEEAAARLAEQVDDTVKAGAKIVTGGKRIDREGAFYDFTILTDIPKGSVAYREELFGPVASFYKVRDIEAAVALANDTGFGLGGSVFSRDTDKAIAVASRIDTGMVFINQNVASRPDLPFGGTKRSGYGRELSQLGIEEFVNKKVIRIA</sequence>
<dbReference type="SUPFAM" id="SSF53720">
    <property type="entry name" value="ALDH-like"/>
    <property type="match status" value="1"/>
</dbReference>
<dbReference type="OrthoDB" id="9762913at2"/>
<protein>
    <submittedName>
        <fullName evidence="5">Succinate-semialdehyde dehydrogenase</fullName>
    </submittedName>
</protein>
<keyword evidence="3" id="KW-0560">Oxidoreductase</keyword>
<accession>A0A2S0RJ84</accession>
<name>A0A2S0RJ84_9FLAO</name>
<dbReference type="InterPro" id="IPR016162">
    <property type="entry name" value="Ald_DH_N"/>
</dbReference>
<feature type="domain" description="Aldehyde dehydrogenase" evidence="4">
    <location>
        <begin position="3"/>
        <end position="450"/>
    </location>
</feature>
<reference evidence="5 6" key="1">
    <citation type="submission" date="2018-04" db="EMBL/GenBank/DDBJ databases">
        <title>Genome sequencing of Flavobacterium sp. HYN0048.</title>
        <authorList>
            <person name="Yi H."/>
            <person name="Baek C."/>
        </authorList>
    </citation>
    <scope>NUCLEOTIDE SEQUENCE [LARGE SCALE GENOMIC DNA]</scope>
    <source>
        <strain evidence="5 6">HYN0048</strain>
    </source>
</reference>
<organism evidence="5 6">
    <name type="scientific">Flavobacterium magnum</name>
    <dbReference type="NCBI Taxonomy" id="2162713"/>
    <lineage>
        <taxon>Bacteria</taxon>
        <taxon>Pseudomonadati</taxon>
        <taxon>Bacteroidota</taxon>
        <taxon>Flavobacteriia</taxon>
        <taxon>Flavobacteriales</taxon>
        <taxon>Flavobacteriaceae</taxon>
        <taxon>Flavobacterium</taxon>
    </lineage>
</organism>
<evidence type="ECO:0000259" key="4">
    <source>
        <dbReference type="Pfam" id="PF00171"/>
    </source>
</evidence>
<dbReference type="PANTHER" id="PTHR43217">
    <property type="entry name" value="SUCCINATE SEMIALDEHYDE DEHYDROGENASE [NAD(P)+] SAD"/>
    <property type="match status" value="1"/>
</dbReference>
<dbReference type="InterPro" id="IPR044148">
    <property type="entry name" value="ALDH_GabD1-like"/>
</dbReference>
<keyword evidence="6" id="KW-1185">Reference proteome</keyword>
<evidence type="ECO:0000313" key="6">
    <source>
        <dbReference type="Proteomes" id="UP000244193"/>
    </source>
</evidence>
<dbReference type="PANTHER" id="PTHR43217:SF2">
    <property type="entry name" value="SUCCINATE-SEMIALDEHYDE DEHYDROGENASE [NADP(+)]"/>
    <property type="match status" value="1"/>
</dbReference>
<dbReference type="Proteomes" id="UP000244193">
    <property type="component" value="Chromosome"/>
</dbReference>
<dbReference type="Gene3D" id="3.40.309.10">
    <property type="entry name" value="Aldehyde Dehydrogenase, Chain A, domain 2"/>
    <property type="match status" value="1"/>
</dbReference>
<dbReference type="KEGG" id="fmg:HYN48_12220"/>
<dbReference type="AlphaFoldDB" id="A0A2S0RJ84"/>
<keyword evidence="2" id="KW-0521">NADP</keyword>
<comment type="similarity">
    <text evidence="1">Belongs to the aldehyde dehydrogenase family.</text>
</comment>
<dbReference type="InterPro" id="IPR015590">
    <property type="entry name" value="Aldehyde_DH_dom"/>
</dbReference>
<dbReference type="InterPro" id="IPR047110">
    <property type="entry name" value="GABD/Sad-like"/>
</dbReference>
<evidence type="ECO:0000313" key="5">
    <source>
        <dbReference type="EMBL" id="AWA30782.1"/>
    </source>
</evidence>
<dbReference type="Pfam" id="PF00171">
    <property type="entry name" value="Aldedh"/>
    <property type="match status" value="1"/>
</dbReference>
<dbReference type="CDD" id="cd07100">
    <property type="entry name" value="ALDH_SSADH1_GabD1"/>
    <property type="match status" value="1"/>
</dbReference>
<dbReference type="InterPro" id="IPR016163">
    <property type="entry name" value="Ald_DH_C"/>
</dbReference>
<dbReference type="GO" id="GO:0004030">
    <property type="term" value="F:aldehyde dehydrogenase [NAD(P)+] activity"/>
    <property type="evidence" value="ECO:0007669"/>
    <property type="project" value="InterPro"/>
</dbReference>